<proteinExistence type="predicted"/>
<protein>
    <submittedName>
        <fullName evidence="1">Uncharacterized protein</fullName>
    </submittedName>
</protein>
<sequence length="96" mass="10707">MGDQIEVLIATPLYHQATSFLREHSCVVQTTAPDGYLMVSVMFPQGTKQEKTSNSAAGVEEYRLTMPDDIVVIQTYDPATGWSTLLLPAQEDWKED</sequence>
<dbReference type="Proteomes" id="UP000597444">
    <property type="component" value="Unassembled WGS sequence"/>
</dbReference>
<name>A0A8J3IY27_9CHLR</name>
<dbReference type="AlphaFoldDB" id="A0A8J3IY27"/>
<evidence type="ECO:0000313" key="2">
    <source>
        <dbReference type="Proteomes" id="UP000597444"/>
    </source>
</evidence>
<dbReference type="EMBL" id="BNJK01000003">
    <property type="protein sequence ID" value="GHP00589.1"/>
    <property type="molecule type" value="Genomic_DNA"/>
</dbReference>
<keyword evidence="2" id="KW-1185">Reference proteome</keyword>
<comment type="caution">
    <text evidence="1">The sequence shown here is derived from an EMBL/GenBank/DDBJ whole genome shotgun (WGS) entry which is preliminary data.</text>
</comment>
<evidence type="ECO:0000313" key="1">
    <source>
        <dbReference type="EMBL" id="GHP00589.1"/>
    </source>
</evidence>
<accession>A0A8J3IY27</accession>
<organism evidence="1 2">
    <name type="scientific">Reticulibacter mediterranei</name>
    <dbReference type="NCBI Taxonomy" id="2778369"/>
    <lineage>
        <taxon>Bacteria</taxon>
        <taxon>Bacillati</taxon>
        <taxon>Chloroflexota</taxon>
        <taxon>Ktedonobacteria</taxon>
        <taxon>Ktedonobacterales</taxon>
        <taxon>Reticulibacteraceae</taxon>
        <taxon>Reticulibacter</taxon>
    </lineage>
</organism>
<gene>
    <name evidence="1" type="ORF">KSF_106360</name>
</gene>
<dbReference type="RefSeq" id="WP_220211178.1">
    <property type="nucleotide sequence ID" value="NZ_BNJK01000003.1"/>
</dbReference>
<reference evidence="1" key="1">
    <citation type="submission" date="2020-10" db="EMBL/GenBank/DDBJ databases">
        <title>Taxonomic study of unclassified bacteria belonging to the class Ktedonobacteria.</title>
        <authorList>
            <person name="Yabe S."/>
            <person name="Wang C.M."/>
            <person name="Zheng Y."/>
            <person name="Sakai Y."/>
            <person name="Cavaletti L."/>
            <person name="Monciardini P."/>
            <person name="Donadio S."/>
        </authorList>
    </citation>
    <scope>NUCLEOTIDE SEQUENCE</scope>
    <source>
        <strain evidence="1">ID150040</strain>
    </source>
</reference>